<dbReference type="OrthoDB" id="8590058at2"/>
<protein>
    <submittedName>
        <fullName evidence="5">Ca2+-binding EF-hand superfamily protein</fullName>
    </submittedName>
</protein>
<dbReference type="InterPro" id="IPR018247">
    <property type="entry name" value="EF_Hand_1_Ca_BS"/>
</dbReference>
<organism evidence="5 6">
    <name type="scientific">Herminiimonas fonticola</name>
    <dbReference type="NCBI Taxonomy" id="303380"/>
    <lineage>
        <taxon>Bacteria</taxon>
        <taxon>Pseudomonadati</taxon>
        <taxon>Pseudomonadota</taxon>
        <taxon>Betaproteobacteria</taxon>
        <taxon>Burkholderiales</taxon>
        <taxon>Oxalobacteraceae</taxon>
        <taxon>Herminiimonas</taxon>
    </lineage>
</organism>
<feature type="domain" description="EF-hand" evidence="4">
    <location>
        <begin position="112"/>
        <end position="147"/>
    </location>
</feature>
<dbReference type="PANTHER" id="PTHR10827:SF98">
    <property type="entry name" value="45 KDA CALCIUM-BINDING PROTEIN"/>
    <property type="match status" value="1"/>
</dbReference>
<proteinExistence type="predicted"/>
<comment type="caution">
    <text evidence="5">The sequence shown here is derived from an EMBL/GenBank/DDBJ whole genome shotgun (WGS) entry which is preliminary data.</text>
</comment>
<evidence type="ECO:0000259" key="4">
    <source>
        <dbReference type="PROSITE" id="PS50222"/>
    </source>
</evidence>
<evidence type="ECO:0000256" key="1">
    <source>
        <dbReference type="ARBA" id="ARBA00022723"/>
    </source>
</evidence>
<keyword evidence="1" id="KW-0479">Metal-binding</keyword>
<gene>
    <name evidence="5" type="ORF">EV677_0162</name>
</gene>
<dbReference type="PROSITE" id="PS00018">
    <property type="entry name" value="EF_HAND_1"/>
    <property type="match status" value="3"/>
</dbReference>
<keyword evidence="6" id="KW-1185">Reference proteome</keyword>
<name>A0A4R6GFL7_9BURK</name>
<dbReference type="PANTHER" id="PTHR10827">
    <property type="entry name" value="RETICULOCALBIN"/>
    <property type="match status" value="1"/>
</dbReference>
<dbReference type="Gene3D" id="1.10.238.10">
    <property type="entry name" value="EF-hand"/>
    <property type="match status" value="2"/>
</dbReference>
<feature type="region of interest" description="Disordered" evidence="3">
    <location>
        <begin position="176"/>
        <end position="236"/>
    </location>
</feature>
<dbReference type="GO" id="GO:0005509">
    <property type="term" value="F:calcium ion binding"/>
    <property type="evidence" value="ECO:0007669"/>
    <property type="project" value="InterPro"/>
</dbReference>
<dbReference type="RefSeq" id="WP_112990353.1">
    <property type="nucleotide sequence ID" value="NZ_PTLZ01000001.1"/>
</dbReference>
<dbReference type="SUPFAM" id="SSF47473">
    <property type="entry name" value="EF-hand"/>
    <property type="match status" value="1"/>
</dbReference>
<evidence type="ECO:0000313" key="5">
    <source>
        <dbReference type="EMBL" id="TDN93632.1"/>
    </source>
</evidence>
<feature type="compositionally biased region" description="Low complexity" evidence="3">
    <location>
        <begin position="189"/>
        <end position="228"/>
    </location>
</feature>
<dbReference type="Pfam" id="PF13499">
    <property type="entry name" value="EF-hand_7"/>
    <property type="match status" value="2"/>
</dbReference>
<accession>A0A4R6GFL7</accession>
<dbReference type="AlphaFoldDB" id="A0A4R6GFL7"/>
<dbReference type="SMART" id="SM00054">
    <property type="entry name" value="EFh"/>
    <property type="match status" value="4"/>
</dbReference>
<feature type="domain" description="EF-hand" evidence="4">
    <location>
        <begin position="57"/>
        <end position="92"/>
    </location>
</feature>
<feature type="region of interest" description="Disordered" evidence="3">
    <location>
        <begin position="98"/>
        <end position="122"/>
    </location>
</feature>
<sequence length="301" mass="30756">MAISGLGGSSSGSSAWTVQRPDATKIANDLFAKVDTTNQGYIDKASLQSALGSSAADSASDVDELFSQIDSDSDGKITKQELTDGVKQLADALDAQFDSSRIARAGGDQPPPPPPSTDDIFASLDTKNQGYLDKEELQAAFDAKSTDTAANAEKVDQIFKTLDADGDNKITKAELGAGLQQMGGPEQQADSAVGGVDASAATASAKPAGGARPSGSGSGDASESDSTSYEAADANKDGTVSLQELVAYQASHPTATTTESDAQNSMKAVMKIMAQLTQTYGQFDQSVASTASSLNTISETA</sequence>
<reference evidence="5 6" key="1">
    <citation type="submission" date="2019-03" db="EMBL/GenBank/DDBJ databases">
        <title>Genomic Encyclopedia of Type Strains, Phase IV (KMG-IV): sequencing the most valuable type-strain genomes for metagenomic binning, comparative biology and taxonomic classification.</title>
        <authorList>
            <person name="Goeker M."/>
        </authorList>
    </citation>
    <scope>NUCLEOTIDE SEQUENCE [LARGE SCALE GENOMIC DNA]</scope>
    <source>
        <strain evidence="5 6">DSM 18555</strain>
    </source>
</reference>
<feature type="domain" description="EF-hand" evidence="4">
    <location>
        <begin position="150"/>
        <end position="185"/>
    </location>
</feature>
<dbReference type="Pfam" id="PF13202">
    <property type="entry name" value="EF-hand_5"/>
    <property type="match status" value="1"/>
</dbReference>
<dbReference type="EMBL" id="SNWF01000004">
    <property type="protein sequence ID" value="TDN93632.1"/>
    <property type="molecule type" value="Genomic_DNA"/>
</dbReference>
<keyword evidence="2" id="KW-0677">Repeat</keyword>
<evidence type="ECO:0000313" key="6">
    <source>
        <dbReference type="Proteomes" id="UP000294737"/>
    </source>
</evidence>
<dbReference type="PROSITE" id="PS50222">
    <property type="entry name" value="EF_HAND_2"/>
    <property type="match status" value="3"/>
</dbReference>
<evidence type="ECO:0000256" key="2">
    <source>
        <dbReference type="ARBA" id="ARBA00022737"/>
    </source>
</evidence>
<evidence type="ECO:0000256" key="3">
    <source>
        <dbReference type="SAM" id="MobiDB-lite"/>
    </source>
</evidence>
<dbReference type="Proteomes" id="UP000294737">
    <property type="component" value="Unassembled WGS sequence"/>
</dbReference>
<dbReference type="InterPro" id="IPR011992">
    <property type="entry name" value="EF-hand-dom_pair"/>
</dbReference>
<dbReference type="InterPro" id="IPR002048">
    <property type="entry name" value="EF_hand_dom"/>
</dbReference>